<reference evidence="2 3" key="1">
    <citation type="journal article" date="2017" name="Elife">
        <title>Extensive horizontal gene transfer in cheese-associated bacteria.</title>
        <authorList>
            <person name="Bonham K.S."/>
            <person name="Wolfe B.E."/>
            <person name="Dutton R.J."/>
        </authorList>
    </citation>
    <scope>NUCLEOTIDE SEQUENCE [LARGE SCALE GENOMIC DNA]</scope>
    <source>
        <strain evidence="2 3">JB182</strain>
    </source>
</reference>
<name>A0A2N7S3R2_9MICC</name>
<proteinExistence type="predicted"/>
<evidence type="ECO:0000313" key="2">
    <source>
        <dbReference type="EMBL" id="PMQ20781.1"/>
    </source>
</evidence>
<dbReference type="AlphaFoldDB" id="A0A2N7S3R2"/>
<accession>A0A2N7S3R2</accession>
<dbReference type="RefSeq" id="WP_102597554.1">
    <property type="nucleotide sequence ID" value="NZ_PNQX01000001.1"/>
</dbReference>
<gene>
    <name evidence="2" type="ORF">CIK84_04115</name>
</gene>
<organism evidence="2 3">
    <name type="scientific">Glutamicibacter arilaitensis</name>
    <dbReference type="NCBI Taxonomy" id="256701"/>
    <lineage>
        <taxon>Bacteria</taxon>
        <taxon>Bacillati</taxon>
        <taxon>Actinomycetota</taxon>
        <taxon>Actinomycetes</taxon>
        <taxon>Micrococcales</taxon>
        <taxon>Micrococcaceae</taxon>
        <taxon>Glutamicibacter</taxon>
    </lineage>
</organism>
<comment type="caution">
    <text evidence="2">The sequence shown here is derived from an EMBL/GenBank/DDBJ whole genome shotgun (WGS) entry which is preliminary data.</text>
</comment>
<sequence>MLEYSNDGADKYFSHIVEPITDHHQVVRIGSAEQQPLEASAPSIAGPAQNAASGQSAMLAQDSLDDWF</sequence>
<dbReference type="EMBL" id="PNQX01000001">
    <property type="protein sequence ID" value="PMQ20781.1"/>
    <property type="molecule type" value="Genomic_DNA"/>
</dbReference>
<evidence type="ECO:0000256" key="1">
    <source>
        <dbReference type="SAM" id="MobiDB-lite"/>
    </source>
</evidence>
<protein>
    <submittedName>
        <fullName evidence="2">Uncharacterized protein</fullName>
    </submittedName>
</protein>
<feature type="region of interest" description="Disordered" evidence="1">
    <location>
        <begin position="31"/>
        <end position="68"/>
    </location>
</feature>
<evidence type="ECO:0000313" key="3">
    <source>
        <dbReference type="Proteomes" id="UP000235739"/>
    </source>
</evidence>
<dbReference type="Proteomes" id="UP000235739">
    <property type="component" value="Unassembled WGS sequence"/>
</dbReference>